<evidence type="ECO:0000256" key="1">
    <source>
        <dbReference type="ARBA" id="ARBA00004138"/>
    </source>
</evidence>
<dbReference type="PROSITE" id="PS50865">
    <property type="entry name" value="ZF_MYND_2"/>
    <property type="match status" value="1"/>
</dbReference>
<dbReference type="GO" id="GO:0005929">
    <property type="term" value="C:cilium"/>
    <property type="evidence" value="ECO:0007669"/>
    <property type="project" value="UniProtKB-SubCell"/>
</dbReference>
<dbReference type="PROSITE" id="PS50297">
    <property type="entry name" value="ANK_REP_REGION"/>
    <property type="match status" value="2"/>
</dbReference>
<evidence type="ECO:0000256" key="2">
    <source>
        <dbReference type="ARBA" id="ARBA00004175"/>
    </source>
</evidence>
<gene>
    <name evidence="17" type="primary">SSS_820g</name>
    <name evidence="17" type="ORF">SSS_820</name>
</gene>
<keyword evidence="13" id="KW-1053">Target membrane</keyword>
<keyword evidence="8" id="KW-0862">Zinc</keyword>
<evidence type="ECO:0000256" key="11">
    <source>
        <dbReference type="ARBA" id="ARBA00023069"/>
    </source>
</evidence>
<feature type="repeat" description="ANK" evidence="14">
    <location>
        <begin position="81"/>
        <end position="113"/>
    </location>
</feature>
<organism evidence="17">
    <name type="scientific">Sarcoptes scabiei</name>
    <name type="common">Itch mite</name>
    <name type="synonym">Acarus scabiei</name>
    <dbReference type="NCBI Taxonomy" id="52283"/>
    <lineage>
        <taxon>Eukaryota</taxon>
        <taxon>Metazoa</taxon>
        <taxon>Ecdysozoa</taxon>
        <taxon>Arthropoda</taxon>
        <taxon>Chelicerata</taxon>
        <taxon>Arachnida</taxon>
        <taxon>Acari</taxon>
        <taxon>Acariformes</taxon>
        <taxon>Sarcoptiformes</taxon>
        <taxon>Astigmata</taxon>
        <taxon>Psoroptidia</taxon>
        <taxon>Sarcoptoidea</taxon>
        <taxon>Sarcoptidae</taxon>
        <taxon>Sarcoptinae</taxon>
        <taxon>Sarcoptes</taxon>
    </lineage>
</organism>
<comment type="subcellular location">
    <subcellularLocation>
        <location evidence="1">Cell projection</location>
        <location evidence="1">Cilium</location>
    </subcellularLocation>
    <subcellularLocation>
        <location evidence="2">Target cell membrane</location>
    </subcellularLocation>
</comment>
<accession>A0A834RAX5</accession>
<evidence type="ECO:0000256" key="6">
    <source>
        <dbReference type="ARBA" id="ARBA00022737"/>
    </source>
</evidence>
<feature type="repeat" description="ANK" evidence="14">
    <location>
        <begin position="47"/>
        <end position="79"/>
    </location>
</feature>
<dbReference type="InterPro" id="IPR002110">
    <property type="entry name" value="Ankyrin_rpt"/>
</dbReference>
<keyword evidence="9" id="KW-0638">Presynaptic neurotoxin</keyword>
<evidence type="ECO:0000259" key="16">
    <source>
        <dbReference type="PROSITE" id="PS50865"/>
    </source>
</evidence>
<dbReference type="EMBL" id="WVUK01000056">
    <property type="protein sequence ID" value="KAF7493337.1"/>
    <property type="molecule type" value="Genomic_DNA"/>
</dbReference>
<keyword evidence="4" id="KW-1052">Target cell membrane</keyword>
<dbReference type="PANTHER" id="PTHR24150">
    <property type="entry name" value="ANKYRIN REPEAT AND MYND DOMAIN-CONTAINING PROTEIN 2"/>
    <property type="match status" value="1"/>
</dbReference>
<evidence type="ECO:0000256" key="7">
    <source>
        <dbReference type="ARBA" id="ARBA00022771"/>
    </source>
</evidence>
<reference evidence="18" key="3">
    <citation type="submission" date="2022-06" db="UniProtKB">
        <authorList>
            <consortium name="EnsemblMetazoa"/>
        </authorList>
    </citation>
    <scope>IDENTIFICATION</scope>
</reference>
<reference evidence="19" key="1">
    <citation type="journal article" date="2020" name="PLoS Negl. Trop. Dis.">
        <title>High-quality nuclear genome for Sarcoptes scabiei-A critical resource for a neglected parasite.</title>
        <authorList>
            <person name="Korhonen P.K."/>
            <person name="Gasser R.B."/>
            <person name="Ma G."/>
            <person name="Wang T."/>
            <person name="Stroehlein A.J."/>
            <person name="Young N.D."/>
            <person name="Ang C.S."/>
            <person name="Fernando D.D."/>
            <person name="Lu H.C."/>
            <person name="Taylor S."/>
            <person name="Reynolds S.L."/>
            <person name="Mofiz E."/>
            <person name="Najaraj S.H."/>
            <person name="Gowda H."/>
            <person name="Madugundu A."/>
            <person name="Renuse S."/>
            <person name="Holt D."/>
            <person name="Pandey A."/>
            <person name="Papenfuss A.T."/>
            <person name="Fischer K."/>
        </authorList>
    </citation>
    <scope>NUCLEOTIDE SEQUENCE [LARGE SCALE GENOMIC DNA]</scope>
</reference>
<evidence type="ECO:0000256" key="5">
    <source>
        <dbReference type="ARBA" id="ARBA00022723"/>
    </source>
</evidence>
<dbReference type="EnsemblMetazoa" id="SSS_820s_mrna">
    <property type="protein sequence ID" value="KAF7493337.1"/>
    <property type="gene ID" value="SSS_820"/>
</dbReference>
<proteinExistence type="predicted"/>
<dbReference type="GO" id="GO:0044231">
    <property type="term" value="C:host cell presynaptic membrane"/>
    <property type="evidence" value="ECO:0007669"/>
    <property type="project" value="UniProtKB-KW"/>
</dbReference>
<dbReference type="GO" id="GO:0006887">
    <property type="term" value="P:exocytosis"/>
    <property type="evidence" value="ECO:0007669"/>
    <property type="project" value="UniProtKB-KW"/>
</dbReference>
<evidence type="ECO:0000256" key="9">
    <source>
        <dbReference type="ARBA" id="ARBA00023028"/>
    </source>
</evidence>
<keyword evidence="5" id="KW-0479">Metal-binding</keyword>
<keyword evidence="6" id="KW-0677">Repeat</keyword>
<dbReference type="SUPFAM" id="SSF144232">
    <property type="entry name" value="HIT/MYND zinc finger-like"/>
    <property type="match status" value="1"/>
</dbReference>
<evidence type="ECO:0000256" key="3">
    <source>
        <dbReference type="ARBA" id="ARBA00022483"/>
    </source>
</evidence>
<keyword evidence="19" id="KW-1185">Reference proteome</keyword>
<keyword evidence="11" id="KW-0969">Cilium</keyword>
<feature type="domain" description="MYND-type" evidence="16">
    <location>
        <begin position="336"/>
        <end position="373"/>
    </location>
</feature>
<dbReference type="Pfam" id="PF01753">
    <property type="entry name" value="zf-MYND"/>
    <property type="match status" value="1"/>
</dbReference>
<dbReference type="GO" id="GO:0044218">
    <property type="term" value="C:other organism cell membrane"/>
    <property type="evidence" value="ECO:0007669"/>
    <property type="project" value="UniProtKB-KW"/>
</dbReference>
<dbReference type="Gene3D" id="6.10.140.2220">
    <property type="match status" value="1"/>
</dbReference>
<dbReference type="PROSITE" id="PS01360">
    <property type="entry name" value="ZF_MYND_1"/>
    <property type="match status" value="1"/>
</dbReference>
<dbReference type="OrthoDB" id="10257049at2759"/>
<evidence type="ECO:0000313" key="18">
    <source>
        <dbReference type="EnsemblMetazoa" id="KAF7493337.1"/>
    </source>
</evidence>
<dbReference type="Pfam" id="PF12796">
    <property type="entry name" value="Ank_2"/>
    <property type="match status" value="1"/>
</dbReference>
<sequence>MAIENDLSSNEKALIKAVSENSLAKVIETITRCQSASELNINCLDEHGMSPLQHACYKGNVEIASYLIERGADVNQNNHEHRYTSLMFAALGGHIDVINLLLEHGAKTDTVNTVGRNASQMAAFVGQHQSVAAINNYIPRSHLEYFNHCHGQEKEPRLPLRFTSALHSLVCLTTINPIRVAYYLNSNIALFEEAKKISSVLETLCEKFLQMHEPLEMLSLKIHFYNFIFSHLNKVRLNHIKDDKSSQRSEQNSPLHLFIYSTIKHWLRLNSNGFSENIERLLRESIRSYPFKDNSLFQQLVRTLSSIEIGDEPSAQTILSQTILGKANGSDDQAICFTCSEIKPKKRCSKCKQATYCDELCQRLHWPQHKSVCKATLSIPTETITSRSSIIESDNHHRE</sequence>
<keyword evidence="9" id="KW-0528">Neurotoxin</keyword>
<evidence type="ECO:0000256" key="10">
    <source>
        <dbReference type="ARBA" id="ARBA00023043"/>
    </source>
</evidence>
<evidence type="ECO:0000313" key="19">
    <source>
        <dbReference type="Proteomes" id="UP000070412"/>
    </source>
</evidence>
<dbReference type="SUPFAM" id="SSF48403">
    <property type="entry name" value="Ankyrin repeat"/>
    <property type="match status" value="1"/>
</dbReference>
<dbReference type="SMART" id="SM00248">
    <property type="entry name" value="ANK"/>
    <property type="match status" value="2"/>
</dbReference>
<dbReference type="AlphaFoldDB" id="A0A834RAX5"/>
<dbReference type="Gene3D" id="1.25.40.20">
    <property type="entry name" value="Ankyrin repeat-containing domain"/>
    <property type="match status" value="1"/>
</dbReference>
<name>A0A834RAX5_SARSC</name>
<dbReference type="Proteomes" id="UP000070412">
    <property type="component" value="Unassembled WGS sequence"/>
</dbReference>
<evidence type="ECO:0000256" key="4">
    <source>
        <dbReference type="ARBA" id="ARBA00022537"/>
    </source>
</evidence>
<keyword evidence="7 15" id="KW-0863">Zinc-finger</keyword>
<evidence type="ECO:0000313" key="17">
    <source>
        <dbReference type="EMBL" id="KAF7493337.1"/>
    </source>
</evidence>
<keyword evidence="13" id="KW-0472">Membrane</keyword>
<dbReference type="Pfam" id="PF00023">
    <property type="entry name" value="Ank"/>
    <property type="match status" value="1"/>
</dbReference>
<keyword evidence="9" id="KW-0800">Toxin</keyword>
<dbReference type="GO" id="GO:0008270">
    <property type="term" value="F:zinc ion binding"/>
    <property type="evidence" value="ECO:0007669"/>
    <property type="project" value="UniProtKB-KW"/>
</dbReference>
<evidence type="ECO:0000256" key="14">
    <source>
        <dbReference type="PROSITE-ProRule" id="PRU00023"/>
    </source>
</evidence>
<reference evidence="17" key="2">
    <citation type="submission" date="2020-01" db="EMBL/GenBank/DDBJ databases">
        <authorList>
            <person name="Korhonen P.K.K."/>
            <person name="Guangxu M.G."/>
            <person name="Wang T.W."/>
            <person name="Stroehlein A.J.S."/>
            <person name="Young N.D."/>
            <person name="Ang C.-S.A."/>
            <person name="Fernando D.W.F."/>
            <person name="Lu H.L."/>
            <person name="Taylor S.T."/>
            <person name="Ehtesham M.E.M."/>
            <person name="Najaraj S.H.N."/>
            <person name="Harsha G.H.G."/>
            <person name="Madugundu A.M."/>
            <person name="Renuse S.R."/>
            <person name="Holt D.H."/>
            <person name="Pandey A.P."/>
            <person name="Papenfuss A.P."/>
            <person name="Gasser R.B.G."/>
            <person name="Fischer K.F."/>
        </authorList>
    </citation>
    <scope>NUCLEOTIDE SEQUENCE</scope>
    <source>
        <strain evidence="17">SSS_KF_BRIS2020</strain>
    </source>
</reference>
<keyword evidence="10 14" id="KW-0040">ANK repeat</keyword>
<dbReference type="PROSITE" id="PS50088">
    <property type="entry name" value="ANK_REPEAT"/>
    <property type="match status" value="2"/>
</dbReference>
<dbReference type="PANTHER" id="PTHR24150:SF8">
    <property type="entry name" value="ANKYRIN REPEAT AND MYND DOMAIN-CONTAINING PROTEIN 2"/>
    <property type="match status" value="1"/>
</dbReference>
<protein>
    <submittedName>
        <fullName evidence="17">Ankyrin repeat and MYND domain-containing protein 2</fullName>
    </submittedName>
</protein>
<dbReference type="InterPro" id="IPR052452">
    <property type="entry name" value="Ankyrin-MYND_dom_contain_2"/>
</dbReference>
<dbReference type="InterPro" id="IPR036770">
    <property type="entry name" value="Ankyrin_rpt-contain_sf"/>
</dbReference>
<evidence type="ECO:0000256" key="13">
    <source>
        <dbReference type="ARBA" id="ARBA00023298"/>
    </source>
</evidence>
<evidence type="ECO:0000256" key="12">
    <source>
        <dbReference type="ARBA" id="ARBA00023273"/>
    </source>
</evidence>
<evidence type="ECO:0000256" key="8">
    <source>
        <dbReference type="ARBA" id="ARBA00022833"/>
    </source>
</evidence>
<dbReference type="InterPro" id="IPR002893">
    <property type="entry name" value="Znf_MYND"/>
</dbReference>
<evidence type="ECO:0000256" key="15">
    <source>
        <dbReference type="PROSITE-ProRule" id="PRU00134"/>
    </source>
</evidence>
<keyword evidence="3" id="KW-0268">Exocytosis</keyword>
<keyword evidence="12" id="KW-0966">Cell projection</keyword>